<evidence type="ECO:0000313" key="2">
    <source>
        <dbReference type="EMBL" id="KAJ8374845.1"/>
    </source>
</evidence>
<feature type="region of interest" description="Disordered" evidence="1">
    <location>
        <begin position="83"/>
        <end position="104"/>
    </location>
</feature>
<dbReference type="AlphaFoldDB" id="A0A9Q1G3R5"/>
<keyword evidence="3" id="KW-1185">Reference proteome</keyword>
<reference evidence="2" key="1">
    <citation type="journal article" date="2023" name="Science">
        <title>Genome structures resolve the early diversification of teleost fishes.</title>
        <authorList>
            <person name="Parey E."/>
            <person name="Louis A."/>
            <person name="Montfort J."/>
            <person name="Bouchez O."/>
            <person name="Roques C."/>
            <person name="Iampietro C."/>
            <person name="Lluch J."/>
            <person name="Castinel A."/>
            <person name="Donnadieu C."/>
            <person name="Desvignes T."/>
            <person name="Floi Bucao C."/>
            <person name="Jouanno E."/>
            <person name="Wen M."/>
            <person name="Mejri S."/>
            <person name="Dirks R."/>
            <person name="Jansen H."/>
            <person name="Henkel C."/>
            <person name="Chen W.J."/>
            <person name="Zahm M."/>
            <person name="Cabau C."/>
            <person name="Klopp C."/>
            <person name="Thompson A.W."/>
            <person name="Robinson-Rechavi M."/>
            <person name="Braasch I."/>
            <person name="Lecointre G."/>
            <person name="Bobe J."/>
            <person name="Postlethwait J.H."/>
            <person name="Berthelot C."/>
            <person name="Roest Crollius H."/>
            <person name="Guiguen Y."/>
        </authorList>
    </citation>
    <scope>NUCLEOTIDE SEQUENCE</scope>
    <source>
        <strain evidence="2">WJC10195</strain>
    </source>
</reference>
<name>A0A9Q1G3R5_SYNKA</name>
<organism evidence="2 3">
    <name type="scientific">Synaphobranchus kaupii</name>
    <name type="common">Kaup's arrowtooth eel</name>
    <dbReference type="NCBI Taxonomy" id="118154"/>
    <lineage>
        <taxon>Eukaryota</taxon>
        <taxon>Metazoa</taxon>
        <taxon>Chordata</taxon>
        <taxon>Craniata</taxon>
        <taxon>Vertebrata</taxon>
        <taxon>Euteleostomi</taxon>
        <taxon>Actinopterygii</taxon>
        <taxon>Neopterygii</taxon>
        <taxon>Teleostei</taxon>
        <taxon>Anguilliformes</taxon>
        <taxon>Synaphobranchidae</taxon>
        <taxon>Synaphobranchus</taxon>
    </lineage>
</organism>
<evidence type="ECO:0000256" key="1">
    <source>
        <dbReference type="SAM" id="MobiDB-lite"/>
    </source>
</evidence>
<feature type="compositionally biased region" description="Polar residues" evidence="1">
    <location>
        <begin position="85"/>
        <end position="104"/>
    </location>
</feature>
<protein>
    <submittedName>
        <fullName evidence="2">Uncharacterized protein</fullName>
    </submittedName>
</protein>
<dbReference type="EMBL" id="JAINUF010000002">
    <property type="protein sequence ID" value="KAJ8374845.1"/>
    <property type="molecule type" value="Genomic_DNA"/>
</dbReference>
<evidence type="ECO:0000313" key="3">
    <source>
        <dbReference type="Proteomes" id="UP001152622"/>
    </source>
</evidence>
<feature type="region of interest" description="Disordered" evidence="1">
    <location>
        <begin position="1"/>
        <end position="66"/>
    </location>
</feature>
<accession>A0A9Q1G3R5</accession>
<dbReference type="Proteomes" id="UP001152622">
    <property type="component" value="Chromosome 2"/>
</dbReference>
<sequence>MPSKPGVARKCHCPSSASGPGGPRARARESPEGALIVRLEGLPPHGGHAKQSYAQGRSARDAGVGDRRRASALPLRLILIHVATSGVTSPPSVPHNGTQSYPKN</sequence>
<proteinExistence type="predicted"/>
<comment type="caution">
    <text evidence="2">The sequence shown here is derived from an EMBL/GenBank/DDBJ whole genome shotgun (WGS) entry which is preliminary data.</text>
</comment>
<gene>
    <name evidence="2" type="ORF">SKAU_G00054250</name>
</gene>